<name>A0A183E426_9BILA</name>
<accession>A0A183E426</accession>
<evidence type="ECO:0000256" key="1">
    <source>
        <dbReference type="SAM" id="MobiDB-lite"/>
    </source>
</evidence>
<dbReference type="Pfam" id="PF14214">
    <property type="entry name" value="Helitron_like_N"/>
    <property type="match status" value="1"/>
</dbReference>
<feature type="compositionally biased region" description="Acidic residues" evidence="1">
    <location>
        <begin position="408"/>
        <end position="419"/>
    </location>
</feature>
<dbReference type="InterPro" id="IPR025476">
    <property type="entry name" value="Helitron_helicase-like"/>
</dbReference>
<keyword evidence="4" id="KW-1185">Reference proteome</keyword>
<dbReference type="OrthoDB" id="5877053at2759"/>
<reference evidence="3 4" key="2">
    <citation type="submission" date="2018-11" db="EMBL/GenBank/DDBJ databases">
        <authorList>
            <consortium name="Pathogen Informatics"/>
        </authorList>
    </citation>
    <scope>NUCLEOTIDE SEQUENCE [LARGE SCALE GENOMIC DNA]</scope>
</reference>
<dbReference type="WBParaSite" id="GPUH_0001573901-mRNA-1">
    <property type="protein sequence ID" value="GPUH_0001573901-mRNA-1"/>
    <property type="gene ID" value="GPUH_0001573901"/>
</dbReference>
<gene>
    <name evidence="3" type="ORF">GPUH_LOCUS15715</name>
</gene>
<reference evidence="5" key="1">
    <citation type="submission" date="2016-06" db="UniProtKB">
        <authorList>
            <consortium name="WormBaseParasite"/>
        </authorList>
    </citation>
    <scope>IDENTIFICATION</scope>
</reference>
<proteinExistence type="predicted"/>
<evidence type="ECO:0000259" key="2">
    <source>
        <dbReference type="Pfam" id="PF14214"/>
    </source>
</evidence>
<organism evidence="5">
    <name type="scientific">Gongylonema pulchrum</name>
    <dbReference type="NCBI Taxonomy" id="637853"/>
    <lineage>
        <taxon>Eukaryota</taxon>
        <taxon>Metazoa</taxon>
        <taxon>Ecdysozoa</taxon>
        <taxon>Nematoda</taxon>
        <taxon>Chromadorea</taxon>
        <taxon>Rhabditida</taxon>
        <taxon>Spirurina</taxon>
        <taxon>Spiruromorpha</taxon>
        <taxon>Spiruroidea</taxon>
        <taxon>Gongylonematidae</taxon>
        <taxon>Gongylonema</taxon>
    </lineage>
</organism>
<sequence>MNCSRFKKVVDNESVTSDEALALPYAEKLRLIQSDPITCAHYFDYRCKEQTKFWNLAGGPFGGKSVTHSYHRVEFQQRGSTHIHQLLWLKGAPVFDALAGSNERKVCDFIDGIIGCLSVMSDVAQQESQNRPYYILFQYHRHERICRKHGSEGCRFGIPFYQMRETHILQPLLETVNVNDRHCLARQLQQIKAVMNQSENQDGQSLDEFLGLCKISAEEYLLAIRSELRRCEVFSQRSPSDIMINPFSPKILATIRSNIDLQYVLDPYACASYIIDYINKSDRGVSRTIEDIVKELRKGNNSLRQAVQSIGTAHYNTTELSVQEANYGILQIPMSQCSEKVIFTQTSLPDERLHTLDPASDDYFVHGIIEHYTERPAELEGMSLADFAACYNYYKTWPRAARQPAPAVDEDADSSDETDDAPHMNTTLN</sequence>
<dbReference type="AlphaFoldDB" id="A0A183E426"/>
<evidence type="ECO:0000313" key="3">
    <source>
        <dbReference type="EMBL" id="VDN26525.1"/>
    </source>
</evidence>
<dbReference type="EMBL" id="UYRT01082817">
    <property type="protein sequence ID" value="VDN26525.1"/>
    <property type="molecule type" value="Genomic_DNA"/>
</dbReference>
<protein>
    <submittedName>
        <fullName evidence="5">Helitron_like_N domain-containing protein</fullName>
    </submittedName>
</protein>
<evidence type="ECO:0000313" key="5">
    <source>
        <dbReference type="WBParaSite" id="GPUH_0001573901-mRNA-1"/>
    </source>
</evidence>
<dbReference type="PANTHER" id="PTHR47642">
    <property type="entry name" value="ATP-DEPENDENT DNA HELICASE"/>
    <property type="match status" value="1"/>
</dbReference>
<feature type="domain" description="Helitron helicase-like" evidence="2">
    <location>
        <begin position="28"/>
        <end position="87"/>
    </location>
</feature>
<dbReference type="PANTHER" id="PTHR47642:SF5">
    <property type="entry name" value="ATP-DEPENDENT DNA HELICASE"/>
    <property type="match status" value="1"/>
</dbReference>
<evidence type="ECO:0000313" key="4">
    <source>
        <dbReference type="Proteomes" id="UP000271098"/>
    </source>
</evidence>
<dbReference type="Proteomes" id="UP000271098">
    <property type="component" value="Unassembled WGS sequence"/>
</dbReference>
<dbReference type="InterPro" id="IPR051055">
    <property type="entry name" value="PIF1_helicase"/>
</dbReference>
<feature type="region of interest" description="Disordered" evidence="1">
    <location>
        <begin position="403"/>
        <end position="429"/>
    </location>
</feature>